<dbReference type="Proteomes" id="UP000324832">
    <property type="component" value="Unassembled WGS sequence"/>
</dbReference>
<sequence length="104" mass="11891">MGIESCVEQLANELVTISVKKHKLNRTHYGFDAVFELHDVIGDTGDGGTYTIENFYFDLCELPEKAMYGTFTALAYIIRNSERIACSSTTVEFRDEEDEYCERD</sequence>
<keyword evidence="2" id="KW-1185">Reference proteome</keyword>
<accession>A0A5E4QC01</accession>
<proteinExistence type="predicted"/>
<reference evidence="1 2" key="1">
    <citation type="submission" date="2017-07" db="EMBL/GenBank/DDBJ databases">
        <authorList>
            <person name="Talla V."/>
            <person name="Backstrom N."/>
        </authorList>
    </citation>
    <scope>NUCLEOTIDE SEQUENCE [LARGE SCALE GENOMIC DNA]</scope>
</reference>
<dbReference type="AlphaFoldDB" id="A0A5E4QC01"/>
<protein>
    <submittedName>
        <fullName evidence="1">Uncharacterized protein</fullName>
    </submittedName>
</protein>
<evidence type="ECO:0000313" key="2">
    <source>
        <dbReference type="Proteomes" id="UP000324832"/>
    </source>
</evidence>
<organism evidence="1 2">
    <name type="scientific">Leptidea sinapis</name>
    <dbReference type="NCBI Taxonomy" id="189913"/>
    <lineage>
        <taxon>Eukaryota</taxon>
        <taxon>Metazoa</taxon>
        <taxon>Ecdysozoa</taxon>
        <taxon>Arthropoda</taxon>
        <taxon>Hexapoda</taxon>
        <taxon>Insecta</taxon>
        <taxon>Pterygota</taxon>
        <taxon>Neoptera</taxon>
        <taxon>Endopterygota</taxon>
        <taxon>Lepidoptera</taxon>
        <taxon>Glossata</taxon>
        <taxon>Ditrysia</taxon>
        <taxon>Papilionoidea</taxon>
        <taxon>Pieridae</taxon>
        <taxon>Dismorphiinae</taxon>
        <taxon>Leptidea</taxon>
    </lineage>
</organism>
<gene>
    <name evidence="1" type="ORF">LSINAPIS_LOCUS6798</name>
</gene>
<evidence type="ECO:0000313" key="1">
    <source>
        <dbReference type="EMBL" id="VVC94972.1"/>
    </source>
</evidence>
<dbReference type="EMBL" id="FZQP02002192">
    <property type="protein sequence ID" value="VVC94972.1"/>
    <property type="molecule type" value="Genomic_DNA"/>
</dbReference>
<name>A0A5E4QC01_9NEOP</name>